<name>A0AAW3M167_PSESS</name>
<gene>
    <name evidence="1" type="ORF">AO287_17950</name>
</gene>
<protein>
    <submittedName>
        <fullName evidence="1">Uncharacterized protein</fullName>
    </submittedName>
</protein>
<comment type="caution">
    <text evidence="1">The sequence shown here is derived from an EMBL/GenBank/DDBJ whole genome shotgun (WGS) entry which is preliminary data.</text>
</comment>
<proteinExistence type="predicted"/>
<reference evidence="1 2" key="1">
    <citation type="submission" date="2015-09" db="EMBL/GenBank/DDBJ databases">
        <title>Genome sequence of ICMP 19499.</title>
        <authorList>
            <person name="Visnovsky S.B."/>
            <person name="Lu A."/>
            <person name="Panda P."/>
            <person name="Pitman A.R."/>
        </authorList>
    </citation>
    <scope>NUCLEOTIDE SEQUENCE [LARGE SCALE GENOMIC DNA]</scope>
    <source>
        <strain evidence="1 2">ICMP 19499</strain>
    </source>
</reference>
<accession>A0AAW3M167</accession>
<dbReference type="Proteomes" id="UP000054513">
    <property type="component" value="Unassembled WGS sequence"/>
</dbReference>
<evidence type="ECO:0000313" key="2">
    <source>
        <dbReference type="Proteomes" id="UP000054513"/>
    </source>
</evidence>
<evidence type="ECO:0000313" key="1">
    <source>
        <dbReference type="EMBL" id="KTC60175.1"/>
    </source>
</evidence>
<sequence>MNESNISTCITFESTPSATANVFQPSPGDLIVLKFDGFLGAAQREMVQNKYGSVFEELGCKFLVIEGGADLMLVKKAAAEGARP</sequence>
<organism evidence="1 2">
    <name type="scientific">Pseudomonas savastanoi</name>
    <name type="common">Pseudomonas syringae pv. savastanoi</name>
    <dbReference type="NCBI Taxonomy" id="29438"/>
    <lineage>
        <taxon>Bacteria</taxon>
        <taxon>Pseudomonadati</taxon>
        <taxon>Pseudomonadota</taxon>
        <taxon>Gammaproteobacteria</taxon>
        <taxon>Pseudomonadales</taxon>
        <taxon>Pseudomonadaceae</taxon>
        <taxon>Pseudomonas</taxon>
    </lineage>
</organism>
<dbReference type="AlphaFoldDB" id="A0AAW3M167"/>
<dbReference type="EMBL" id="LKCI01000019">
    <property type="protein sequence ID" value="KTC60175.1"/>
    <property type="molecule type" value="Genomic_DNA"/>
</dbReference>
<dbReference type="RefSeq" id="WP_058401091.1">
    <property type="nucleotide sequence ID" value="NZ_LKCI01000019.1"/>
</dbReference>